<dbReference type="EMBL" id="JACHEN010000001">
    <property type="protein sequence ID" value="MBB6214202.1"/>
    <property type="molecule type" value="Genomic_DNA"/>
</dbReference>
<dbReference type="PANTHER" id="PTHR30290">
    <property type="entry name" value="PERIPLASMIC BINDING COMPONENT OF ABC TRANSPORTER"/>
    <property type="match status" value="1"/>
</dbReference>
<feature type="domain" description="Solute-binding protein family 5" evidence="4">
    <location>
        <begin position="1"/>
        <end position="139"/>
    </location>
</feature>
<dbReference type="InterPro" id="IPR000914">
    <property type="entry name" value="SBP_5_dom"/>
</dbReference>
<evidence type="ECO:0000313" key="5">
    <source>
        <dbReference type="EMBL" id="MBB6214202.1"/>
    </source>
</evidence>
<dbReference type="InterPro" id="IPR039424">
    <property type="entry name" value="SBP_5"/>
</dbReference>
<evidence type="ECO:0000256" key="3">
    <source>
        <dbReference type="ARBA" id="ARBA00022729"/>
    </source>
</evidence>
<evidence type="ECO:0000313" key="6">
    <source>
        <dbReference type="Proteomes" id="UP000579281"/>
    </source>
</evidence>
<comment type="caution">
    <text evidence="5">The sequence shown here is derived from an EMBL/GenBank/DDBJ whole genome shotgun (WGS) entry which is preliminary data.</text>
</comment>
<sequence>MNYCINKEELIQLATNGLATAAKGPLPPSILHDPHLTGYSYNVSKAKSLLEQAGFKGNQKGTLNLVFMEMIGDQTYPLIAKATQKYLKEIGIETKITSRPRTEYLTPEVYNTVDIFVYRWIGDTGDPDNFLQPMFNIKNATDFTRYHSPEVESLMESAISIKNPIKRQEQYYEIQQKIVEDAPWIFLFHNTNDYVFKPHVKGVKIHPLGFYKLNNMWIDE</sequence>
<reference evidence="5 6" key="1">
    <citation type="submission" date="2020-08" db="EMBL/GenBank/DDBJ databases">
        <title>Genomic Encyclopedia of Type Strains, Phase IV (KMG-IV): sequencing the most valuable type-strain genomes for metagenomic binning, comparative biology and taxonomic classification.</title>
        <authorList>
            <person name="Goeker M."/>
        </authorList>
    </citation>
    <scope>NUCLEOTIDE SEQUENCE [LARGE SCALE GENOMIC DNA]</scope>
    <source>
        <strain evidence="5 6">DSM 103526</strain>
    </source>
</reference>
<dbReference type="SUPFAM" id="SSF53850">
    <property type="entry name" value="Periplasmic binding protein-like II"/>
    <property type="match status" value="1"/>
</dbReference>
<name>A0A841KTF2_9FIRM</name>
<accession>A0A841KTF2</accession>
<dbReference type="Gene3D" id="3.40.190.10">
    <property type="entry name" value="Periplasmic binding protein-like II"/>
    <property type="match status" value="1"/>
</dbReference>
<dbReference type="Proteomes" id="UP000579281">
    <property type="component" value="Unassembled WGS sequence"/>
</dbReference>
<keyword evidence="3" id="KW-0732">Signal</keyword>
<evidence type="ECO:0000256" key="1">
    <source>
        <dbReference type="ARBA" id="ARBA00005695"/>
    </source>
</evidence>
<evidence type="ECO:0000256" key="2">
    <source>
        <dbReference type="ARBA" id="ARBA00022448"/>
    </source>
</evidence>
<gene>
    <name evidence="5" type="ORF">HNQ80_000271</name>
</gene>
<proteinExistence type="inferred from homology"/>
<dbReference type="PANTHER" id="PTHR30290:SF9">
    <property type="entry name" value="OLIGOPEPTIDE-BINDING PROTEIN APPA"/>
    <property type="match status" value="1"/>
</dbReference>
<dbReference type="Pfam" id="PF00496">
    <property type="entry name" value="SBP_bac_5"/>
    <property type="match status" value="1"/>
</dbReference>
<dbReference type="GO" id="GO:0015833">
    <property type="term" value="P:peptide transport"/>
    <property type="evidence" value="ECO:0007669"/>
    <property type="project" value="TreeGrafter"/>
</dbReference>
<dbReference type="GO" id="GO:1904680">
    <property type="term" value="F:peptide transmembrane transporter activity"/>
    <property type="evidence" value="ECO:0007669"/>
    <property type="project" value="TreeGrafter"/>
</dbReference>
<dbReference type="AlphaFoldDB" id="A0A841KTF2"/>
<keyword evidence="2" id="KW-0813">Transport</keyword>
<keyword evidence="6" id="KW-1185">Reference proteome</keyword>
<comment type="similarity">
    <text evidence="1">Belongs to the bacterial solute-binding protein 5 family.</text>
</comment>
<dbReference type="RefSeq" id="WP_184307382.1">
    <property type="nucleotide sequence ID" value="NZ_JACHEN010000001.1"/>
</dbReference>
<evidence type="ECO:0000259" key="4">
    <source>
        <dbReference type="Pfam" id="PF00496"/>
    </source>
</evidence>
<organism evidence="5 6">
    <name type="scientific">Anaerosolibacter carboniphilus</name>
    <dbReference type="NCBI Taxonomy" id="1417629"/>
    <lineage>
        <taxon>Bacteria</taxon>
        <taxon>Bacillati</taxon>
        <taxon>Bacillota</taxon>
        <taxon>Clostridia</taxon>
        <taxon>Peptostreptococcales</taxon>
        <taxon>Thermotaleaceae</taxon>
        <taxon>Anaerosolibacter</taxon>
    </lineage>
</organism>
<protein>
    <submittedName>
        <fullName evidence="5">ABC-type transport system substrate-binding protein</fullName>
    </submittedName>
</protein>
<dbReference type="CDD" id="cd00995">
    <property type="entry name" value="PBP2_NikA_DppA_OppA_like"/>
    <property type="match status" value="1"/>
</dbReference>
<dbReference type="Gene3D" id="3.10.105.10">
    <property type="entry name" value="Dipeptide-binding Protein, Domain 3"/>
    <property type="match status" value="1"/>
</dbReference>